<feature type="compositionally biased region" description="Polar residues" evidence="1">
    <location>
        <begin position="53"/>
        <end position="62"/>
    </location>
</feature>
<dbReference type="OrthoDB" id="2512272at2759"/>
<dbReference type="EMBL" id="DS178316">
    <property type="protein sequence ID" value="EFP88778.1"/>
    <property type="molecule type" value="Genomic_DNA"/>
</dbReference>
<organism evidence="3 4">
    <name type="scientific">Puccinia graminis f. sp. tritici (strain CRL 75-36-700-3 / race SCCL)</name>
    <name type="common">Black stem rust fungus</name>
    <dbReference type="NCBI Taxonomy" id="418459"/>
    <lineage>
        <taxon>Eukaryota</taxon>
        <taxon>Fungi</taxon>
        <taxon>Dikarya</taxon>
        <taxon>Basidiomycota</taxon>
        <taxon>Pucciniomycotina</taxon>
        <taxon>Pucciniomycetes</taxon>
        <taxon>Pucciniales</taxon>
        <taxon>Pucciniaceae</taxon>
        <taxon>Puccinia</taxon>
    </lineage>
</organism>
<accession>E3KWW1</accession>
<gene>
    <name evidence="3" type="ORF">PGTG_14744</name>
</gene>
<dbReference type="VEuPathDB" id="FungiDB:PGTG_14744"/>
<evidence type="ECO:0000313" key="4">
    <source>
        <dbReference type="Proteomes" id="UP000008783"/>
    </source>
</evidence>
<keyword evidence="2" id="KW-0732">Signal</keyword>
<feature type="signal peptide" evidence="2">
    <location>
        <begin position="1"/>
        <end position="22"/>
    </location>
</feature>
<reference evidence="4" key="2">
    <citation type="journal article" date="2011" name="Proc. Natl. Acad. Sci. U.S.A.">
        <title>Obligate biotrophy features unraveled by the genomic analysis of rust fungi.</title>
        <authorList>
            <person name="Duplessis S."/>
            <person name="Cuomo C.A."/>
            <person name="Lin Y.-C."/>
            <person name="Aerts A."/>
            <person name="Tisserant E."/>
            <person name="Veneault-Fourrey C."/>
            <person name="Joly D.L."/>
            <person name="Hacquard S."/>
            <person name="Amselem J."/>
            <person name="Cantarel B.L."/>
            <person name="Chiu R."/>
            <person name="Coutinho P.M."/>
            <person name="Feau N."/>
            <person name="Field M."/>
            <person name="Frey P."/>
            <person name="Gelhaye E."/>
            <person name="Goldberg J."/>
            <person name="Grabherr M.G."/>
            <person name="Kodira C.D."/>
            <person name="Kohler A."/>
            <person name="Kuees U."/>
            <person name="Lindquist E.A."/>
            <person name="Lucas S.M."/>
            <person name="Mago R."/>
            <person name="Mauceli E."/>
            <person name="Morin E."/>
            <person name="Murat C."/>
            <person name="Pangilinan J.L."/>
            <person name="Park R."/>
            <person name="Pearson M."/>
            <person name="Quesneville H."/>
            <person name="Rouhier N."/>
            <person name="Sakthikumar S."/>
            <person name="Salamov A.A."/>
            <person name="Schmutz J."/>
            <person name="Selles B."/>
            <person name="Shapiro H."/>
            <person name="Tanguay P."/>
            <person name="Tuskan G.A."/>
            <person name="Henrissat B."/>
            <person name="Van de Peer Y."/>
            <person name="Rouze P."/>
            <person name="Ellis J.G."/>
            <person name="Dodds P.N."/>
            <person name="Schein J.E."/>
            <person name="Zhong S."/>
            <person name="Hamelin R.C."/>
            <person name="Grigoriev I.V."/>
            <person name="Szabo L.J."/>
            <person name="Martin F."/>
        </authorList>
    </citation>
    <scope>NUCLEOTIDE SEQUENCE [LARGE SCALE GENOMIC DNA]</scope>
    <source>
        <strain evidence="4">CRL 75-36-700-3 / race SCCL</strain>
    </source>
</reference>
<feature type="region of interest" description="Disordered" evidence="1">
    <location>
        <begin position="23"/>
        <end position="110"/>
    </location>
</feature>
<feature type="compositionally biased region" description="Low complexity" evidence="1">
    <location>
        <begin position="88"/>
        <end position="101"/>
    </location>
</feature>
<dbReference type="HOGENOM" id="CLU_174214_0_0_1"/>
<dbReference type="InParanoid" id="E3KWW1"/>
<proteinExistence type="predicted"/>
<dbReference type="RefSeq" id="XP_003333197.1">
    <property type="nucleotide sequence ID" value="XM_003333149.2"/>
</dbReference>
<evidence type="ECO:0000256" key="1">
    <source>
        <dbReference type="SAM" id="MobiDB-lite"/>
    </source>
</evidence>
<dbReference type="AlphaFoldDB" id="E3KWW1"/>
<evidence type="ECO:0000256" key="2">
    <source>
        <dbReference type="SAM" id="SignalP"/>
    </source>
</evidence>
<evidence type="ECO:0000313" key="3">
    <source>
        <dbReference type="EMBL" id="EFP88778.1"/>
    </source>
</evidence>
<feature type="compositionally biased region" description="Low complexity" evidence="1">
    <location>
        <begin position="26"/>
        <end position="39"/>
    </location>
</feature>
<dbReference type="Proteomes" id="UP000008783">
    <property type="component" value="Unassembled WGS sequence"/>
</dbReference>
<reference key="1">
    <citation type="submission" date="2007-01" db="EMBL/GenBank/DDBJ databases">
        <title>The Genome Sequence of Puccinia graminis f. sp. tritici Strain CRL 75-36-700-3.</title>
        <authorList>
            <consortium name="The Broad Institute Genome Sequencing Platform"/>
            <person name="Birren B."/>
            <person name="Lander E."/>
            <person name="Galagan J."/>
            <person name="Nusbaum C."/>
            <person name="Devon K."/>
            <person name="Cuomo C."/>
            <person name="Jaffe D."/>
            <person name="Butler J."/>
            <person name="Alvarez P."/>
            <person name="Gnerre S."/>
            <person name="Grabherr M."/>
            <person name="Mauceli E."/>
            <person name="Brockman W."/>
            <person name="Young S."/>
            <person name="LaButti K."/>
            <person name="Sykes S."/>
            <person name="DeCaprio D."/>
            <person name="Crawford M."/>
            <person name="Koehrsen M."/>
            <person name="Engels R."/>
            <person name="Montgomery P."/>
            <person name="Pearson M."/>
            <person name="Howarth C."/>
            <person name="Larson L."/>
            <person name="White J."/>
            <person name="Zeng Q."/>
            <person name="Kodira C."/>
            <person name="Yandava C."/>
            <person name="Alvarado L."/>
            <person name="O'Leary S."/>
            <person name="Szabo L."/>
            <person name="Dean R."/>
            <person name="Schein J."/>
        </authorList>
    </citation>
    <scope>NUCLEOTIDE SEQUENCE</scope>
    <source>
        <strain>CRL 75-36-700-3</strain>
    </source>
</reference>
<feature type="chain" id="PRO_5003173801" evidence="2">
    <location>
        <begin position="23"/>
        <end position="110"/>
    </location>
</feature>
<protein>
    <submittedName>
        <fullName evidence="3">Uncharacterized protein</fullName>
    </submittedName>
</protein>
<keyword evidence="4" id="KW-1185">Reference proteome</keyword>
<dbReference type="GeneID" id="10541729"/>
<sequence>MQASSILCCLAFLALTHQGVLSMHEAGSSASKAKQAGKAPMEAPPTPARSSGVPGSNPNSVTEAFRMILDSPKDTDISGHQSGGPSGSGSSSGNDAGSSGSRSGGGHGRR</sequence>
<name>E3KWW1_PUCGT</name>
<dbReference type="KEGG" id="pgr:PGTG_14744"/>